<proteinExistence type="predicted"/>
<dbReference type="AlphaFoldDB" id="A0AAE4C7M8"/>
<dbReference type="RefSeq" id="WP_310362373.1">
    <property type="nucleotide sequence ID" value="NZ_JAVDYB010000001.1"/>
</dbReference>
<comment type="caution">
    <text evidence="1">The sequence shown here is derived from an EMBL/GenBank/DDBJ whole genome shotgun (WGS) entry which is preliminary data.</text>
</comment>
<dbReference type="PANTHER" id="PTHR35205:SF1">
    <property type="entry name" value="ZU5 DOMAIN-CONTAINING PROTEIN"/>
    <property type="match status" value="1"/>
</dbReference>
<gene>
    <name evidence="1" type="ORF">J2S41_000450</name>
</gene>
<name>A0AAE4C7M8_9ACTN</name>
<protein>
    <recommendedName>
        <fullName evidence="3">NB-ARC domain-containing protein</fullName>
    </recommendedName>
</protein>
<sequence length="1001" mass="110428">MGGQEAIRGFEYQFLRTLEYAFEAMLDTSSAVTGIYVESPPPSGPDDDSEAVDFAVYRNAECLIKAQVKTTGAAQFTASAAVAVLLRLISGPADTYLLLVTRPATGEFGNLCAALEGSGGSDKHFKDSLLSLVRRSNSVAEKLRQLDEEGWRRLRRCRIAIDNRSVFEIRRQMRETVRHLRRKYRTGSPGWDAAGLLLGHLLWDVLSAAADPGVPLIPLDSIRNALAMDDASLAAAVAGRKWALNVGAPPRLTDVARPELIDRIAETLVVPNPTPQVPVCVLHGLSGIGKTSLAAAWANDRSDDYAVIFWIDSATAESIDGSFRNVDRWIQANVQPQPVEQRLHARIQAGLARITVPWLIVFDNAPDSRHIKRWLPSAGVGHGIVTTTDPSSWNGAHIFKLEVPTMTESQAITLLLRRMRMGLESMPPKAQVIKLADHLLRWPLALELASAYLVDTHEGLAGMADYERLVRRALDDDDSIPPGYPSTLVGAVLLAMRRMERRGETDDAASVARMALRFAAFMQPRHIPFHLLMANVFVHPEEDVREVAHSFAAYSGADPPAGEILREMLRGSLVAIDAPIFGGVDERVTVQSFDFSVGMNEIVQEVIRNDVSRENAVAFVVTQAGYHSQRWLQHLIDADRHDLALVFKGHCVYLARAALRHDISNYATALLWGNAATALGLAEEWREAEVYLRAELAYLRSTNDRLSPTMAVGTYAQLALAIMRQAARAIDIVDEVCDLLDEVVAWHARATPADGASARTPTFGAFQVAYNLGVDLPDHRRVKDLAGVLLALVSRDDSADPKASVAMDVHSLGERLRANDNLNQLITDIELRLQDSAYMLHWTTLRRFSVEARMYKNQYGAAAAIVRDMSRYAALETFQYSDVETLLSNVAHHCLSFAAEGSADALEVLVETCNLAERYLAGGRALRPGDQARLDIVRAYLALYQTDFLAMIERLEGVNRRDVEAIESGRKVGVADVHWLMCRWVETLPEPVARAVGRSRD</sequence>
<organism evidence="1 2">
    <name type="scientific">Catenuloplanes atrovinosus</name>
    <dbReference type="NCBI Taxonomy" id="137266"/>
    <lineage>
        <taxon>Bacteria</taxon>
        <taxon>Bacillati</taxon>
        <taxon>Actinomycetota</taxon>
        <taxon>Actinomycetes</taxon>
        <taxon>Micromonosporales</taxon>
        <taxon>Micromonosporaceae</taxon>
        <taxon>Catenuloplanes</taxon>
    </lineage>
</organism>
<dbReference type="Proteomes" id="UP001183643">
    <property type="component" value="Unassembled WGS sequence"/>
</dbReference>
<dbReference type="SUPFAM" id="SSF52540">
    <property type="entry name" value="P-loop containing nucleoside triphosphate hydrolases"/>
    <property type="match status" value="1"/>
</dbReference>
<keyword evidence="2" id="KW-1185">Reference proteome</keyword>
<dbReference type="InterPro" id="IPR027417">
    <property type="entry name" value="P-loop_NTPase"/>
</dbReference>
<evidence type="ECO:0000313" key="2">
    <source>
        <dbReference type="Proteomes" id="UP001183643"/>
    </source>
</evidence>
<dbReference type="Gene3D" id="3.40.50.300">
    <property type="entry name" value="P-loop containing nucleotide triphosphate hydrolases"/>
    <property type="match status" value="1"/>
</dbReference>
<reference evidence="1" key="1">
    <citation type="submission" date="2023-07" db="EMBL/GenBank/DDBJ databases">
        <title>Sequencing the genomes of 1000 actinobacteria strains.</title>
        <authorList>
            <person name="Klenk H.-P."/>
        </authorList>
    </citation>
    <scope>NUCLEOTIDE SEQUENCE</scope>
    <source>
        <strain evidence="1">DSM 44707</strain>
    </source>
</reference>
<dbReference type="PANTHER" id="PTHR35205">
    <property type="entry name" value="NB-ARC AND TPR DOMAIN PROTEIN"/>
    <property type="match status" value="1"/>
</dbReference>
<evidence type="ECO:0000313" key="1">
    <source>
        <dbReference type="EMBL" id="MDR7273672.1"/>
    </source>
</evidence>
<evidence type="ECO:0008006" key="3">
    <source>
        <dbReference type="Google" id="ProtNLM"/>
    </source>
</evidence>
<accession>A0AAE4C7M8</accession>
<dbReference type="EMBL" id="JAVDYB010000001">
    <property type="protein sequence ID" value="MDR7273672.1"/>
    <property type="molecule type" value="Genomic_DNA"/>
</dbReference>